<dbReference type="STRING" id="131310.A0A0N4ZKI6"/>
<evidence type="ECO:0000256" key="5">
    <source>
        <dbReference type="ARBA" id="ARBA00022833"/>
    </source>
</evidence>
<evidence type="ECO:0000259" key="13">
    <source>
        <dbReference type="PROSITE" id="PS51843"/>
    </source>
</evidence>
<keyword evidence="3 11" id="KW-0479">Metal-binding</keyword>
<dbReference type="Gene3D" id="1.10.565.10">
    <property type="entry name" value="Retinoid X Receptor"/>
    <property type="match status" value="1"/>
</dbReference>
<proteinExistence type="inferred from homology"/>
<name>A0A0N4ZKI6_PARTI</name>
<evidence type="ECO:0000256" key="10">
    <source>
        <dbReference type="ARBA" id="ARBA00023242"/>
    </source>
</evidence>
<evidence type="ECO:0000313" key="14">
    <source>
        <dbReference type="Proteomes" id="UP000038045"/>
    </source>
</evidence>
<dbReference type="PROSITE" id="PS00031">
    <property type="entry name" value="NUCLEAR_REC_DBD_1"/>
    <property type="match status" value="1"/>
</dbReference>
<protein>
    <submittedName>
        <fullName evidence="15">Nuclear receptor domain-containing protein</fullName>
    </submittedName>
</protein>
<keyword evidence="4 11" id="KW-0863">Zinc-finger</keyword>
<dbReference type="FunFam" id="3.30.50.10:FF:000030">
    <property type="entry name" value="Nuclear Hormone Receptor family"/>
    <property type="match status" value="1"/>
</dbReference>
<dbReference type="GO" id="GO:0005634">
    <property type="term" value="C:nucleus"/>
    <property type="evidence" value="ECO:0007669"/>
    <property type="project" value="UniProtKB-SubCell"/>
</dbReference>
<keyword evidence="10 11" id="KW-0539">Nucleus</keyword>
<dbReference type="InterPro" id="IPR001628">
    <property type="entry name" value="Znf_hrmn_rcpt"/>
</dbReference>
<sequence>MIASEFVSYGDQLNFYGIHSKMTSSVTRVIDGKTTSDCAICGDKATGKHYGALSCDGCKGFFRRTVRKKNNYVCRFSRQCNVDKDHRNTCRRCRFDRCIENGMRKEAVQNERDRISTYPKPASEEVMDFTEEEMLASKCIESLLAAEAKTRQLRASVITRTASGYKTATTLDVTDSMSQQLILMVEWAKNLPQFQSLPMEAQVGLLRHFSSQHLIMCAAFRSIHVKDAVWLTNESCLLRDSTEIPDVNKVAEKILDHLTKPMKNLLMDEKEYVIMKAITFFDCMAKGAEVAADEIQNSREIYLGALEHHVLKISKNGASTKRLANLLLLLPPIMAIARDLVEDVQLAKLFGLANVDSLMVELMLPGESGTENYDHLKAVASVQKEISNSIVKAECSSNDF</sequence>
<dbReference type="InterPro" id="IPR049636">
    <property type="entry name" value="HNF4-like_DBD"/>
</dbReference>
<comment type="subcellular location">
    <subcellularLocation>
        <location evidence="1 11">Nucleus</location>
    </subcellularLocation>
</comment>
<dbReference type="PROSITE" id="PS51843">
    <property type="entry name" value="NR_LBD"/>
    <property type="match status" value="1"/>
</dbReference>
<evidence type="ECO:0000256" key="7">
    <source>
        <dbReference type="ARBA" id="ARBA00023125"/>
    </source>
</evidence>
<dbReference type="Proteomes" id="UP000038045">
    <property type="component" value="Unplaced"/>
</dbReference>
<dbReference type="SMART" id="SM00430">
    <property type="entry name" value="HOLI"/>
    <property type="match status" value="1"/>
</dbReference>
<dbReference type="WBParaSite" id="PTRK_0000862000.1">
    <property type="protein sequence ID" value="PTRK_0000862000.1"/>
    <property type="gene ID" value="PTRK_0000862000"/>
</dbReference>
<dbReference type="SUPFAM" id="SSF57716">
    <property type="entry name" value="Glucocorticoid receptor-like (DNA-binding domain)"/>
    <property type="match status" value="1"/>
</dbReference>
<dbReference type="GO" id="GO:0003700">
    <property type="term" value="F:DNA-binding transcription factor activity"/>
    <property type="evidence" value="ECO:0007669"/>
    <property type="project" value="InterPro"/>
</dbReference>
<keyword evidence="14" id="KW-1185">Reference proteome</keyword>
<comment type="similarity">
    <text evidence="2 11">Belongs to the nuclear hormone receptor family.</text>
</comment>
<accession>A0A0N4ZKI6</accession>
<evidence type="ECO:0000256" key="3">
    <source>
        <dbReference type="ARBA" id="ARBA00022723"/>
    </source>
</evidence>
<dbReference type="InterPro" id="IPR035500">
    <property type="entry name" value="NHR-like_dom_sf"/>
</dbReference>
<keyword evidence="8 11" id="KW-0804">Transcription</keyword>
<evidence type="ECO:0000256" key="11">
    <source>
        <dbReference type="RuleBase" id="RU004334"/>
    </source>
</evidence>
<evidence type="ECO:0000256" key="1">
    <source>
        <dbReference type="ARBA" id="ARBA00004123"/>
    </source>
</evidence>
<organism evidence="14 15">
    <name type="scientific">Parastrongyloides trichosuri</name>
    <name type="common">Possum-specific nematode worm</name>
    <dbReference type="NCBI Taxonomy" id="131310"/>
    <lineage>
        <taxon>Eukaryota</taxon>
        <taxon>Metazoa</taxon>
        <taxon>Ecdysozoa</taxon>
        <taxon>Nematoda</taxon>
        <taxon>Chromadorea</taxon>
        <taxon>Rhabditida</taxon>
        <taxon>Tylenchina</taxon>
        <taxon>Panagrolaimomorpha</taxon>
        <taxon>Strongyloidoidea</taxon>
        <taxon>Strongyloididae</taxon>
        <taxon>Parastrongyloides</taxon>
    </lineage>
</organism>
<evidence type="ECO:0000256" key="4">
    <source>
        <dbReference type="ARBA" id="ARBA00022771"/>
    </source>
</evidence>
<dbReference type="PRINTS" id="PR00398">
    <property type="entry name" value="STRDHORMONER"/>
</dbReference>
<keyword evidence="6 11" id="KW-0805">Transcription regulation</keyword>
<keyword evidence="7 11" id="KW-0238">DNA-binding</keyword>
<evidence type="ECO:0000256" key="9">
    <source>
        <dbReference type="ARBA" id="ARBA00023170"/>
    </source>
</evidence>
<dbReference type="SMART" id="SM00399">
    <property type="entry name" value="ZnF_C4"/>
    <property type="match status" value="1"/>
</dbReference>
<feature type="domain" description="Nuclear receptor" evidence="12">
    <location>
        <begin position="35"/>
        <end position="110"/>
    </location>
</feature>
<dbReference type="InterPro" id="IPR000536">
    <property type="entry name" value="Nucl_hrmn_rcpt_lig-bd"/>
</dbReference>
<dbReference type="Pfam" id="PF00104">
    <property type="entry name" value="Hormone_recep"/>
    <property type="match status" value="1"/>
</dbReference>
<dbReference type="PRINTS" id="PR00047">
    <property type="entry name" value="STROIDFINGER"/>
</dbReference>
<dbReference type="PROSITE" id="PS51030">
    <property type="entry name" value="NUCLEAR_REC_DBD_2"/>
    <property type="match status" value="1"/>
</dbReference>
<dbReference type="InterPro" id="IPR050274">
    <property type="entry name" value="Nuclear_hormone_rcpt_NR2"/>
</dbReference>
<evidence type="ECO:0000256" key="2">
    <source>
        <dbReference type="ARBA" id="ARBA00005993"/>
    </source>
</evidence>
<dbReference type="GO" id="GO:0008270">
    <property type="term" value="F:zinc ion binding"/>
    <property type="evidence" value="ECO:0007669"/>
    <property type="project" value="UniProtKB-KW"/>
</dbReference>
<reference evidence="15" key="1">
    <citation type="submission" date="2017-02" db="UniProtKB">
        <authorList>
            <consortium name="WormBaseParasite"/>
        </authorList>
    </citation>
    <scope>IDENTIFICATION</scope>
</reference>
<dbReference type="SUPFAM" id="SSF48508">
    <property type="entry name" value="Nuclear receptor ligand-binding domain"/>
    <property type="match status" value="1"/>
</dbReference>
<dbReference type="InterPro" id="IPR013088">
    <property type="entry name" value="Znf_NHR/GATA"/>
</dbReference>
<evidence type="ECO:0000313" key="15">
    <source>
        <dbReference type="WBParaSite" id="PTRK_0000862000.1"/>
    </source>
</evidence>
<dbReference type="CDD" id="cd06960">
    <property type="entry name" value="NR_DBD_HNF4A"/>
    <property type="match status" value="1"/>
</dbReference>
<evidence type="ECO:0000256" key="6">
    <source>
        <dbReference type="ARBA" id="ARBA00023015"/>
    </source>
</evidence>
<keyword evidence="9 11" id="KW-0675">Receptor</keyword>
<evidence type="ECO:0000259" key="12">
    <source>
        <dbReference type="PROSITE" id="PS51030"/>
    </source>
</evidence>
<evidence type="ECO:0000256" key="8">
    <source>
        <dbReference type="ARBA" id="ARBA00023163"/>
    </source>
</evidence>
<dbReference type="InterPro" id="IPR001723">
    <property type="entry name" value="Nuclear_hrmn_rcpt"/>
</dbReference>
<feature type="domain" description="NR LBD" evidence="13">
    <location>
        <begin position="135"/>
        <end position="366"/>
    </location>
</feature>
<dbReference type="Gene3D" id="3.30.50.10">
    <property type="entry name" value="Erythroid Transcription Factor GATA-1, subunit A"/>
    <property type="match status" value="1"/>
</dbReference>
<dbReference type="GO" id="GO:0000978">
    <property type="term" value="F:RNA polymerase II cis-regulatory region sequence-specific DNA binding"/>
    <property type="evidence" value="ECO:0007669"/>
    <property type="project" value="InterPro"/>
</dbReference>
<dbReference type="PANTHER" id="PTHR24083">
    <property type="entry name" value="NUCLEAR HORMONE RECEPTOR"/>
    <property type="match status" value="1"/>
</dbReference>
<dbReference type="Pfam" id="PF00105">
    <property type="entry name" value="zf-C4"/>
    <property type="match status" value="1"/>
</dbReference>
<dbReference type="AlphaFoldDB" id="A0A0N4ZKI6"/>
<keyword evidence="5 11" id="KW-0862">Zinc</keyword>